<evidence type="ECO:0000313" key="2">
    <source>
        <dbReference type="Proteomes" id="UP001433508"/>
    </source>
</evidence>
<name>A0ACC3T8T8_LIPKO</name>
<protein>
    <submittedName>
        <fullName evidence="1">Uncharacterized protein</fullName>
    </submittedName>
</protein>
<keyword evidence="2" id="KW-1185">Reference proteome</keyword>
<proteinExistence type="predicted"/>
<comment type="caution">
    <text evidence="1">The sequence shown here is derived from an EMBL/GenBank/DDBJ whole genome shotgun (WGS) entry which is preliminary data.</text>
</comment>
<dbReference type="Proteomes" id="UP001433508">
    <property type="component" value="Unassembled WGS sequence"/>
</dbReference>
<evidence type="ECO:0000313" key="1">
    <source>
        <dbReference type="EMBL" id="KAK9239849.1"/>
    </source>
</evidence>
<organism evidence="1 2">
    <name type="scientific">Lipomyces kononenkoae</name>
    <name type="common">Yeast</name>
    <dbReference type="NCBI Taxonomy" id="34357"/>
    <lineage>
        <taxon>Eukaryota</taxon>
        <taxon>Fungi</taxon>
        <taxon>Dikarya</taxon>
        <taxon>Ascomycota</taxon>
        <taxon>Saccharomycotina</taxon>
        <taxon>Lipomycetes</taxon>
        <taxon>Lipomycetales</taxon>
        <taxon>Lipomycetaceae</taxon>
        <taxon>Lipomyces</taxon>
    </lineage>
</organism>
<gene>
    <name evidence="1" type="ORF">V1525DRAFT_396937</name>
</gene>
<reference evidence="2" key="1">
    <citation type="journal article" date="2024" name="Front. Bioeng. Biotechnol.">
        <title>Genome-scale model development and genomic sequencing of the oleaginous clade Lipomyces.</title>
        <authorList>
            <person name="Czajka J.J."/>
            <person name="Han Y."/>
            <person name="Kim J."/>
            <person name="Mondo S.J."/>
            <person name="Hofstad B.A."/>
            <person name="Robles A."/>
            <person name="Haridas S."/>
            <person name="Riley R."/>
            <person name="LaButti K."/>
            <person name="Pangilinan J."/>
            <person name="Andreopoulos W."/>
            <person name="Lipzen A."/>
            <person name="Yan J."/>
            <person name="Wang M."/>
            <person name="Ng V."/>
            <person name="Grigoriev I.V."/>
            <person name="Spatafora J.W."/>
            <person name="Magnuson J.K."/>
            <person name="Baker S.E."/>
            <person name="Pomraning K.R."/>
        </authorList>
    </citation>
    <scope>NUCLEOTIDE SEQUENCE [LARGE SCALE GENOMIC DNA]</scope>
    <source>
        <strain evidence="2">CBS 7786</strain>
    </source>
</reference>
<sequence length="207" mass="22621">MASDSTTTTFIACIVIGFLLIRWFVIPSASPPSSSNSAGAPTSSSQAGTESGTTYRRRRPVTQAMIEVVQSIAPTLTVEQIRYDLERTGSVELTIDRILAEGGLPLPPNAQPEAPQPQPSPSSAAAKGPYSDLIARYKLQTKLHNDIDLDQPDGTNPGSTSTVAVKKAKWSQSKEERQEMLRQQRENMILRARRKLEEADKKINATE</sequence>
<dbReference type="EMBL" id="MU971343">
    <property type="protein sequence ID" value="KAK9239849.1"/>
    <property type="molecule type" value="Genomic_DNA"/>
</dbReference>
<accession>A0ACC3T8T8</accession>